<evidence type="ECO:0000313" key="4">
    <source>
        <dbReference type="EMBL" id="CAE8644056.1"/>
    </source>
</evidence>
<dbReference type="InterPro" id="IPR036400">
    <property type="entry name" value="Cyt_B5-like_heme/steroid_sf"/>
</dbReference>
<comment type="similarity">
    <text evidence="1">Belongs to the cytochrome b5 family. MAPR subfamily.</text>
</comment>
<organism evidence="4 5">
    <name type="scientific">Polarella glacialis</name>
    <name type="common">Dinoflagellate</name>
    <dbReference type="NCBI Taxonomy" id="89957"/>
    <lineage>
        <taxon>Eukaryota</taxon>
        <taxon>Sar</taxon>
        <taxon>Alveolata</taxon>
        <taxon>Dinophyceae</taxon>
        <taxon>Suessiales</taxon>
        <taxon>Suessiaceae</taxon>
        <taxon>Polarella</taxon>
    </lineage>
</organism>
<dbReference type="SMART" id="SM01117">
    <property type="entry name" value="Cyt-b5"/>
    <property type="match status" value="1"/>
</dbReference>
<feature type="region of interest" description="Disordered" evidence="2">
    <location>
        <begin position="322"/>
        <end position="401"/>
    </location>
</feature>
<evidence type="ECO:0000256" key="2">
    <source>
        <dbReference type="SAM" id="MobiDB-lite"/>
    </source>
</evidence>
<evidence type="ECO:0000259" key="3">
    <source>
        <dbReference type="SMART" id="SM01117"/>
    </source>
</evidence>
<feature type="domain" description="Cytochrome b5 heme-binding" evidence="3">
    <location>
        <begin position="104"/>
        <end position="203"/>
    </location>
</feature>
<protein>
    <recommendedName>
        <fullName evidence="3">Cytochrome b5 heme-binding domain-containing protein</fullName>
    </recommendedName>
</protein>
<proteinExistence type="inferred from homology"/>
<evidence type="ECO:0000256" key="1">
    <source>
        <dbReference type="ARBA" id="ARBA00038357"/>
    </source>
</evidence>
<feature type="compositionally biased region" description="Low complexity" evidence="2">
    <location>
        <begin position="350"/>
        <end position="359"/>
    </location>
</feature>
<gene>
    <name evidence="4" type="ORF">PGLA2088_LOCUS2712</name>
</gene>
<dbReference type="InterPro" id="IPR001199">
    <property type="entry name" value="Cyt_B5-like_heme/steroid-bd"/>
</dbReference>
<reference evidence="4" key="1">
    <citation type="submission" date="2021-02" db="EMBL/GenBank/DDBJ databases">
        <authorList>
            <person name="Dougan E. K."/>
            <person name="Rhodes N."/>
            <person name="Thang M."/>
            <person name="Chan C."/>
        </authorList>
    </citation>
    <scope>NUCLEOTIDE SEQUENCE</scope>
</reference>
<dbReference type="EMBL" id="CAJNNW010002238">
    <property type="protein sequence ID" value="CAE8644056.1"/>
    <property type="molecule type" value="Genomic_DNA"/>
</dbReference>
<accession>A0A813I262</accession>
<comment type="caution">
    <text evidence="4">The sequence shown here is derived from an EMBL/GenBank/DDBJ whole genome shotgun (WGS) entry which is preliminary data.</text>
</comment>
<dbReference type="PANTHER" id="PTHR10281">
    <property type="entry name" value="MEMBRANE-ASSOCIATED PROGESTERONE RECEPTOR COMPONENT-RELATED"/>
    <property type="match status" value="1"/>
</dbReference>
<dbReference type="GO" id="GO:0016020">
    <property type="term" value="C:membrane"/>
    <property type="evidence" value="ECO:0007669"/>
    <property type="project" value="TreeGrafter"/>
</dbReference>
<dbReference type="InterPro" id="IPR050577">
    <property type="entry name" value="MAPR/NEUFC/NENF-like"/>
</dbReference>
<feature type="compositionally biased region" description="Low complexity" evidence="2">
    <location>
        <begin position="390"/>
        <end position="401"/>
    </location>
</feature>
<feature type="non-terminal residue" evidence="4">
    <location>
        <position position="1"/>
    </location>
</feature>
<dbReference type="Gene3D" id="3.10.120.10">
    <property type="entry name" value="Cytochrome b5-like heme/steroid binding domain"/>
    <property type="match status" value="1"/>
</dbReference>
<feature type="region of interest" description="Disordered" evidence="2">
    <location>
        <begin position="1"/>
        <end position="55"/>
    </location>
</feature>
<sequence>AMPRGPGKSANYNLDYSRFNGVNDADVPKARRGAKVEDEEDQDQDAEENSREMSDMLRQMPPELQEAYRLMSIRLMTALTLSTLTENTGQLPAVRRKVLEAKLWSSEELALHDGRDKSKPLLMAVVGEVFDVGTGHQFYGPGAGGYSGFAGRDGGRALATGDFTPEGFTSSLVDLEEDEVYEVLRWRDFYRKHETYRFVGYLQGPYFGADGKATPELKTVKQQQASSAEREDLLNKLSLRFKGCNSKHVAADPFFKVWCSDGYHPTGSVPAHMYYLLPGKQEEQSMCVCVAPGEAREEAERESSELRQKPVTEDRVQACRLSGVRQDEPRVPETQGCDTPLSSQPRRHQQQQSGQQQQQPRRHQVQVRQASEQEAATEAGLSTWRRRQQQHQVRCQQQEQQ</sequence>
<dbReference type="SUPFAM" id="SSF55856">
    <property type="entry name" value="Cytochrome b5-like heme/steroid binding domain"/>
    <property type="match status" value="1"/>
</dbReference>
<dbReference type="Proteomes" id="UP000626109">
    <property type="component" value="Unassembled WGS sequence"/>
</dbReference>
<name>A0A813I262_POLGL</name>
<dbReference type="GO" id="GO:0012505">
    <property type="term" value="C:endomembrane system"/>
    <property type="evidence" value="ECO:0007669"/>
    <property type="project" value="TreeGrafter"/>
</dbReference>
<dbReference type="AlphaFoldDB" id="A0A813I262"/>
<feature type="compositionally biased region" description="Acidic residues" evidence="2">
    <location>
        <begin position="37"/>
        <end position="47"/>
    </location>
</feature>
<dbReference type="PANTHER" id="PTHR10281:SF4">
    <property type="entry name" value="NEUFERRICIN"/>
    <property type="match status" value="1"/>
</dbReference>
<evidence type="ECO:0000313" key="5">
    <source>
        <dbReference type="Proteomes" id="UP000626109"/>
    </source>
</evidence>